<feature type="transmembrane region" description="Helical" evidence="10">
    <location>
        <begin position="360"/>
        <end position="382"/>
    </location>
</feature>
<dbReference type="InterPro" id="IPR017871">
    <property type="entry name" value="ABC_transporter-like_CS"/>
</dbReference>
<dbReference type="GO" id="GO:0016020">
    <property type="term" value="C:membrane"/>
    <property type="evidence" value="ECO:0007669"/>
    <property type="project" value="UniProtKB-SubCell"/>
</dbReference>
<evidence type="ECO:0000256" key="1">
    <source>
        <dbReference type="ARBA" id="ARBA00004141"/>
    </source>
</evidence>
<feature type="transmembrane region" description="Helical" evidence="10">
    <location>
        <begin position="98"/>
        <end position="120"/>
    </location>
</feature>
<dbReference type="Pfam" id="PF00005">
    <property type="entry name" value="ABC_tran"/>
    <property type="match status" value="1"/>
</dbReference>
<evidence type="ECO:0000313" key="14">
    <source>
        <dbReference type="Proteomes" id="UP000667349"/>
    </source>
</evidence>
<evidence type="ECO:0000256" key="2">
    <source>
        <dbReference type="ARBA" id="ARBA00022448"/>
    </source>
</evidence>
<dbReference type="PROSITE" id="PS50893">
    <property type="entry name" value="ABC_TRANSPORTER_2"/>
    <property type="match status" value="1"/>
</dbReference>
<dbReference type="GO" id="GO:0140359">
    <property type="term" value="F:ABC-type transporter activity"/>
    <property type="evidence" value="ECO:0007669"/>
    <property type="project" value="InterPro"/>
</dbReference>
<keyword evidence="5" id="KW-0547">Nucleotide-binding</keyword>
<feature type="domain" description="ABC transmembrane type-1" evidence="12">
    <location>
        <begin position="105"/>
        <end position="354"/>
    </location>
</feature>
<dbReference type="Proteomes" id="UP000667349">
    <property type="component" value="Unassembled WGS sequence"/>
</dbReference>
<keyword evidence="2" id="KW-0813">Transport</keyword>
<dbReference type="InterPro" id="IPR003439">
    <property type="entry name" value="ABC_transporter-like_ATP-bd"/>
</dbReference>
<feature type="transmembrane region" description="Helical" evidence="10">
    <location>
        <begin position="216"/>
        <end position="236"/>
    </location>
</feature>
<dbReference type="InterPro" id="IPR036640">
    <property type="entry name" value="ABC1_TM_sf"/>
</dbReference>
<dbReference type="InterPro" id="IPR011527">
    <property type="entry name" value="ABC1_TM_dom"/>
</dbReference>
<dbReference type="AlphaFoldDB" id="A0A836JBP3"/>
<comment type="subcellular location">
    <subcellularLocation>
        <location evidence="1">Membrane</location>
        <topology evidence="1">Multi-pass membrane protein</topology>
    </subcellularLocation>
</comment>
<keyword evidence="4" id="KW-0677">Repeat</keyword>
<dbReference type="CDD" id="cd18580">
    <property type="entry name" value="ABC_6TM_ABCC_D2"/>
    <property type="match status" value="1"/>
</dbReference>
<comment type="caution">
    <text evidence="13">The sequence shown here is derived from an EMBL/GenBank/DDBJ whole genome shotgun (WGS) entry which is preliminary data.</text>
</comment>
<dbReference type="SMART" id="SM00382">
    <property type="entry name" value="AAA"/>
    <property type="match status" value="1"/>
</dbReference>
<reference evidence="13" key="1">
    <citation type="submission" date="2020-02" db="EMBL/GenBank/DDBJ databases">
        <title>Relaxed selection underlies rapid genomic changes in the transitions from sociality to social parasitism in ants.</title>
        <authorList>
            <person name="Bi X."/>
        </authorList>
    </citation>
    <scope>NUCLEOTIDE SEQUENCE</scope>
    <source>
        <strain evidence="13">BGI-DK2013a</strain>
        <tissue evidence="13">Whole body</tissue>
    </source>
</reference>
<keyword evidence="7 10" id="KW-1133">Transmembrane helix</keyword>
<dbReference type="InterPro" id="IPR044726">
    <property type="entry name" value="ABCC_6TM_D2"/>
</dbReference>
<feature type="transmembrane region" description="Helical" evidence="10">
    <location>
        <begin position="1023"/>
        <end position="1053"/>
    </location>
</feature>
<evidence type="ECO:0000256" key="7">
    <source>
        <dbReference type="ARBA" id="ARBA00022989"/>
    </source>
</evidence>
<evidence type="ECO:0000256" key="6">
    <source>
        <dbReference type="ARBA" id="ARBA00022840"/>
    </source>
</evidence>
<name>A0A836JBP3_9HYME</name>
<feature type="transmembrane region" description="Helical" evidence="10">
    <location>
        <begin position="324"/>
        <end position="348"/>
    </location>
</feature>
<dbReference type="SUPFAM" id="SSF52540">
    <property type="entry name" value="P-loop containing nucleoside triphosphate hydrolases"/>
    <property type="match status" value="1"/>
</dbReference>
<evidence type="ECO:0000256" key="3">
    <source>
        <dbReference type="ARBA" id="ARBA00022692"/>
    </source>
</evidence>
<dbReference type="EMBL" id="JAANHZ010000744">
    <property type="protein sequence ID" value="KAG5307337.1"/>
    <property type="molecule type" value="Genomic_DNA"/>
</dbReference>
<dbReference type="GO" id="GO:0016887">
    <property type="term" value="F:ATP hydrolysis activity"/>
    <property type="evidence" value="ECO:0007669"/>
    <property type="project" value="InterPro"/>
</dbReference>
<keyword evidence="14" id="KW-1185">Reference proteome</keyword>
<dbReference type="CDD" id="cd03250">
    <property type="entry name" value="ABCC_MRP_domain1"/>
    <property type="match status" value="1"/>
</dbReference>
<proteinExistence type="predicted"/>
<dbReference type="Pfam" id="PF00664">
    <property type="entry name" value="ABC_membrane"/>
    <property type="match status" value="2"/>
</dbReference>
<dbReference type="PANTHER" id="PTHR24223">
    <property type="entry name" value="ATP-BINDING CASSETTE SUB-FAMILY C"/>
    <property type="match status" value="1"/>
</dbReference>
<evidence type="ECO:0000256" key="4">
    <source>
        <dbReference type="ARBA" id="ARBA00022737"/>
    </source>
</evidence>
<dbReference type="InterPro" id="IPR050173">
    <property type="entry name" value="ABC_transporter_C-like"/>
</dbReference>
<feature type="transmembrane region" description="Helical" evidence="10">
    <location>
        <begin position="242"/>
        <end position="263"/>
    </location>
</feature>
<gene>
    <name evidence="13" type="primary">Abcc4_6</name>
    <name evidence="13" type="ORF">G6Z75_0006141</name>
</gene>
<evidence type="ECO:0000259" key="11">
    <source>
        <dbReference type="PROSITE" id="PS50893"/>
    </source>
</evidence>
<feature type="domain" description="ABC transmembrane type-1" evidence="12">
    <location>
        <begin position="781"/>
        <end position="1050"/>
    </location>
</feature>
<evidence type="ECO:0000313" key="13">
    <source>
        <dbReference type="EMBL" id="KAG5307337.1"/>
    </source>
</evidence>
<feature type="transmembrane region" description="Helical" evidence="10">
    <location>
        <begin position="140"/>
        <end position="162"/>
    </location>
</feature>
<feature type="transmembrane region" description="Helical" evidence="10">
    <location>
        <begin position="849"/>
        <end position="869"/>
    </location>
</feature>
<evidence type="ECO:0000256" key="9">
    <source>
        <dbReference type="SAM" id="Coils"/>
    </source>
</evidence>
<keyword evidence="3 10" id="KW-0812">Transmembrane</keyword>
<dbReference type="InterPro" id="IPR003593">
    <property type="entry name" value="AAA+_ATPase"/>
</dbReference>
<protein>
    <submittedName>
        <fullName evidence="13">MRP4 protein</fullName>
    </submittedName>
</protein>
<evidence type="ECO:0000256" key="8">
    <source>
        <dbReference type="ARBA" id="ARBA00023136"/>
    </source>
</evidence>
<keyword evidence="6" id="KW-0067">ATP-binding</keyword>
<feature type="domain" description="ABC transporter" evidence="11">
    <location>
        <begin position="455"/>
        <end position="700"/>
    </location>
</feature>
<dbReference type="Gene3D" id="3.40.50.300">
    <property type="entry name" value="P-loop containing nucleotide triphosphate hydrolases"/>
    <property type="match status" value="1"/>
</dbReference>
<feature type="non-terminal residue" evidence="13">
    <location>
        <position position="1142"/>
    </location>
</feature>
<evidence type="ECO:0000256" key="5">
    <source>
        <dbReference type="ARBA" id="ARBA00022741"/>
    </source>
</evidence>
<feature type="non-terminal residue" evidence="13">
    <location>
        <position position="1"/>
    </location>
</feature>
<dbReference type="PROSITE" id="PS00211">
    <property type="entry name" value="ABC_TRANSPORTER_1"/>
    <property type="match status" value="1"/>
</dbReference>
<feature type="coiled-coil region" evidence="9">
    <location>
        <begin position="691"/>
        <end position="718"/>
    </location>
</feature>
<feature type="transmembrane region" description="Helical" evidence="10">
    <location>
        <begin position="947"/>
        <end position="963"/>
    </location>
</feature>
<sequence length="1142" mass="130460">MDKDTSDMKPNPKETANVFSVLFFWWMRELFMISFKRNLEESDIYRPIKADESEKLTDHLEKYWNLELDKLKNLEYVVGKNGQKVPLKKESRPKLYKAVYKIFWLCSVVRVMVPILQSWIIKYFISDPNAEHKISTNEVIVYIIFLVITNAIGIMLLHHTIMQSLHVGMRIRVACSSLLYRKLLRLNTAAMNQTGTGQIMNLLSNDVIRFDQLTMFLNYIWIMPFTTAIIGTIMWQKVGISSFVGIGTLLIIVLPGQGTLSFLNLKLRTMIAPLTDRRVQLMSELIAGIQVVKMYAWEKPFSQIVSVIRKLEIKQIKFSSYVRAAYLAIIVFTERLTVYFTLITFVLMGNNLTADVTYEMSTYFNILQLVVASYFPQGLILLGESIVSFNRLEDFLLMDEVNTRRFSEITPQLQFKSQKPKEESNENLENQIDISRSGSIVPSEHQRLSDLPVHIKLQRVSANWISGQLPPTLCNINLTIKPGQLCAVVGAVDSGKSSILHLLLKELNPGTGSIIFTQGSSKYNFSDNLSTGYFTNNPNLRISYASQEPWLFGGTVRDNVLFGQSYDKARYMQVANVCALTKDFRQFPQGDMTLVGDRGVSLSGGQRARINLARAVYRQADIYLLDDPLSAVDTRVARHLYGKCITEYLHGKTRILVTHQLQFLKRADHIIVLDRGFVKMQGNYNELVQSNKDFIEMLDSLNQAHRKEEENMRRASEMSKRITITKRISRLSITSSIAHSDIDDSDYVENIPEAEMTAHGRVAGRVYKEYLHNGGNNFILFVLLMIFIISQVATTGNDYWLSYWTTLEDVRRIENISDVKQFANMYNDSFLGSIFTLNPDGLLSTVDAIYVYTFCIIACIATTLFRSFLYMKISMNSSINLHNIMFFKLLQARMSFFHNNSSGEILNRFSKDMGIMDEWLPKLMLEAIQGFCVVCGIMIMEAIINQWMLILIAILAILFFFGAKSYMKIGQDLKRLEGVSNPIFSYVNATLNGLSTIRSSGIEIEKLMRKRFDELQDRHSGTWYLFLTCAVAFAVVADLIMCLFLTCICFSLIPMNETDSNRIIVMENGSILEFGCPYELLHDKPNGYFSQMVEKTSNQMAQSLLEQAKKACEKNNDHCELNLSAQNTECESDFTLTEQTAL</sequence>
<dbReference type="CDD" id="cd18579">
    <property type="entry name" value="ABC_6TM_ABCC_D1"/>
    <property type="match status" value="1"/>
</dbReference>
<evidence type="ECO:0000259" key="12">
    <source>
        <dbReference type="PROSITE" id="PS50929"/>
    </source>
</evidence>
<dbReference type="Gene3D" id="1.20.1560.10">
    <property type="entry name" value="ABC transporter type 1, transmembrane domain"/>
    <property type="match status" value="2"/>
</dbReference>
<dbReference type="SUPFAM" id="SSF90123">
    <property type="entry name" value="ABC transporter transmembrane region"/>
    <property type="match status" value="2"/>
</dbReference>
<accession>A0A836JBP3</accession>
<feature type="transmembrane region" description="Helical" evidence="10">
    <location>
        <begin position="983"/>
        <end position="1002"/>
    </location>
</feature>
<dbReference type="PROSITE" id="PS50929">
    <property type="entry name" value="ABC_TM1F"/>
    <property type="match status" value="2"/>
</dbReference>
<feature type="transmembrane region" description="Helical" evidence="10">
    <location>
        <begin position="775"/>
        <end position="794"/>
    </location>
</feature>
<keyword evidence="8 10" id="KW-0472">Membrane</keyword>
<keyword evidence="9" id="KW-0175">Coiled coil</keyword>
<dbReference type="GO" id="GO:0005524">
    <property type="term" value="F:ATP binding"/>
    <property type="evidence" value="ECO:0007669"/>
    <property type="project" value="UniProtKB-KW"/>
</dbReference>
<dbReference type="PANTHER" id="PTHR24223:SF415">
    <property type="entry name" value="FI20190P1"/>
    <property type="match status" value="1"/>
</dbReference>
<dbReference type="InterPro" id="IPR027417">
    <property type="entry name" value="P-loop_NTPase"/>
</dbReference>
<evidence type="ECO:0000256" key="10">
    <source>
        <dbReference type="SAM" id="Phobius"/>
    </source>
</evidence>
<dbReference type="FunFam" id="3.40.50.300:FF:000973">
    <property type="entry name" value="Multidrug resistance-associated protein 4"/>
    <property type="match status" value="1"/>
</dbReference>
<dbReference type="InterPro" id="IPR044746">
    <property type="entry name" value="ABCC_6TM_D1"/>
</dbReference>
<organism evidence="13 14">
    <name type="scientific">Acromyrmex insinuator</name>
    <dbReference type="NCBI Taxonomy" id="230686"/>
    <lineage>
        <taxon>Eukaryota</taxon>
        <taxon>Metazoa</taxon>
        <taxon>Ecdysozoa</taxon>
        <taxon>Arthropoda</taxon>
        <taxon>Hexapoda</taxon>
        <taxon>Insecta</taxon>
        <taxon>Pterygota</taxon>
        <taxon>Neoptera</taxon>
        <taxon>Endopterygota</taxon>
        <taxon>Hymenoptera</taxon>
        <taxon>Apocrita</taxon>
        <taxon>Aculeata</taxon>
        <taxon>Formicoidea</taxon>
        <taxon>Formicidae</taxon>
        <taxon>Myrmicinae</taxon>
        <taxon>Acromyrmex</taxon>
    </lineage>
</organism>